<evidence type="ECO:0000313" key="3">
    <source>
        <dbReference type="EMBL" id="KAG9448866.1"/>
    </source>
</evidence>
<feature type="compositionally biased region" description="Polar residues" evidence="2">
    <location>
        <begin position="127"/>
        <end position="140"/>
    </location>
</feature>
<proteinExistence type="predicted"/>
<gene>
    <name evidence="3" type="ORF">H6P81_008831</name>
</gene>
<comment type="caution">
    <text evidence="3">The sequence shown here is derived from an EMBL/GenBank/DDBJ whole genome shotgun (WGS) entry which is preliminary data.</text>
</comment>
<dbReference type="Proteomes" id="UP000825729">
    <property type="component" value="Unassembled WGS sequence"/>
</dbReference>
<feature type="region of interest" description="Disordered" evidence="2">
    <location>
        <begin position="415"/>
        <end position="449"/>
    </location>
</feature>
<accession>A0AAV7EKD9</accession>
<dbReference type="PANTHER" id="PTHR34466:SF1">
    <property type="entry name" value="OS06G0609800 PROTEIN"/>
    <property type="match status" value="1"/>
</dbReference>
<evidence type="ECO:0000256" key="2">
    <source>
        <dbReference type="SAM" id="MobiDB-lite"/>
    </source>
</evidence>
<keyword evidence="4" id="KW-1185">Reference proteome</keyword>
<keyword evidence="1" id="KW-0175">Coiled coil</keyword>
<evidence type="ECO:0000256" key="1">
    <source>
        <dbReference type="SAM" id="Coils"/>
    </source>
</evidence>
<feature type="compositionally biased region" description="Polar residues" evidence="2">
    <location>
        <begin position="193"/>
        <end position="208"/>
    </location>
</feature>
<feature type="compositionally biased region" description="Polar residues" evidence="2">
    <location>
        <begin position="1"/>
        <end position="29"/>
    </location>
</feature>
<name>A0AAV7EKD9_ARIFI</name>
<sequence>MATAAFKSNTKRTPIGSGSTAEDAGSSNRAGVHRRSRSLSRYSGRCPPPEPDGDGGRPAPRGRFVNTVRGSGFPEISLDDLADEFFAAKVDEERGRLGRRVSSVGFDSGPTVRRGRSVSRSHGKDYSASSVATSKGVSDTYSRRRRSVSVARCHQSGSESDRDHSHYSSNHEKIKNLSGSYSSSHEKIKNLSDRNGQPSTMGSPTIPNHQRALRRSLSQIDLLPSHDGYSSYSSALTDDEASDKHQKNGYEKTIRAVFSQKKSDHPCGEVVGTGLFEAMRKEVRHAVDEIRIELEQALVKTKPAISDDGDNLQSDGVDVVLAISDMRKNYSMKLEESEKRKQDLLAELAAEEQRSSEISKIVRELPPESKRTPEKTTRTRKRSNDRVRMSRRLTEEAEMYFEDFISNVEDTDISSIDGEKSDASSTLGGSIKSKDPSRRYGKTEMGGTPERVASLPVEMDGVLLPWLQWETSNDNTPLICKNKTVPMSLRGSLSDSVQDKRMADSNGHCFTTSQGSCSPDCGGTSVSGNKTRRRFTDDISCLIPQMPSGQVISSFNLTEYMNLEEADDLLFEKFRQRKMIEYGGLILCSGRLF</sequence>
<evidence type="ECO:0000313" key="4">
    <source>
        <dbReference type="Proteomes" id="UP000825729"/>
    </source>
</evidence>
<dbReference type="EMBL" id="JAINDJ010000004">
    <property type="protein sequence ID" value="KAG9448866.1"/>
    <property type="molecule type" value="Genomic_DNA"/>
</dbReference>
<feature type="compositionally biased region" description="Low complexity" evidence="2">
    <location>
        <begin position="100"/>
        <end position="112"/>
    </location>
</feature>
<organism evidence="3 4">
    <name type="scientific">Aristolochia fimbriata</name>
    <name type="common">White veined hardy Dutchman's pipe vine</name>
    <dbReference type="NCBI Taxonomy" id="158543"/>
    <lineage>
        <taxon>Eukaryota</taxon>
        <taxon>Viridiplantae</taxon>
        <taxon>Streptophyta</taxon>
        <taxon>Embryophyta</taxon>
        <taxon>Tracheophyta</taxon>
        <taxon>Spermatophyta</taxon>
        <taxon>Magnoliopsida</taxon>
        <taxon>Magnoliidae</taxon>
        <taxon>Piperales</taxon>
        <taxon>Aristolochiaceae</taxon>
        <taxon>Aristolochia</taxon>
    </lineage>
</organism>
<feature type="region of interest" description="Disordered" evidence="2">
    <location>
        <begin position="364"/>
        <end position="387"/>
    </location>
</feature>
<reference evidence="3 4" key="1">
    <citation type="submission" date="2021-07" db="EMBL/GenBank/DDBJ databases">
        <title>The Aristolochia fimbriata genome: insights into angiosperm evolution, floral development and chemical biosynthesis.</title>
        <authorList>
            <person name="Jiao Y."/>
        </authorList>
    </citation>
    <scope>NUCLEOTIDE SEQUENCE [LARGE SCALE GENOMIC DNA]</scope>
    <source>
        <strain evidence="3">IBCAS-2021</strain>
        <tissue evidence="3">Leaf</tissue>
    </source>
</reference>
<feature type="compositionally biased region" description="Basic and acidic residues" evidence="2">
    <location>
        <begin position="159"/>
        <end position="175"/>
    </location>
</feature>
<dbReference type="PANTHER" id="PTHR34466">
    <property type="entry name" value="OS11G0129800 PROTEIN"/>
    <property type="match status" value="1"/>
</dbReference>
<feature type="region of interest" description="Disordered" evidence="2">
    <location>
        <begin position="1"/>
        <end position="73"/>
    </location>
</feature>
<protein>
    <submittedName>
        <fullName evidence="3">Uncharacterized protein</fullName>
    </submittedName>
</protein>
<feature type="region of interest" description="Disordered" evidence="2">
    <location>
        <begin position="92"/>
        <end position="208"/>
    </location>
</feature>
<feature type="coiled-coil region" evidence="1">
    <location>
        <begin position="327"/>
        <end position="354"/>
    </location>
</feature>
<dbReference type="AlphaFoldDB" id="A0AAV7EKD9"/>
<feature type="compositionally biased region" description="Basic and acidic residues" evidence="2">
    <location>
        <begin position="432"/>
        <end position="442"/>
    </location>
</feature>